<keyword evidence="3" id="KW-1185">Reference proteome</keyword>
<dbReference type="PANTHER" id="PTHR45036:SF1">
    <property type="entry name" value="METHYLTRANSFERASE LIKE 7A"/>
    <property type="match status" value="1"/>
</dbReference>
<accession>A0A7R9LD57</accession>
<dbReference type="AlphaFoldDB" id="A0A7R9LD57"/>
<dbReference type="InterPro" id="IPR013216">
    <property type="entry name" value="Methyltransf_11"/>
</dbReference>
<dbReference type="OrthoDB" id="6423379at2759"/>
<gene>
    <name evidence="2" type="ORF">ONB1V03_LOCUS1966</name>
</gene>
<dbReference type="PANTHER" id="PTHR45036">
    <property type="entry name" value="METHYLTRANSFERASE LIKE 7B"/>
    <property type="match status" value="1"/>
</dbReference>
<feature type="domain" description="Methyltransferase type 11" evidence="1">
    <location>
        <begin position="18"/>
        <end position="113"/>
    </location>
</feature>
<proteinExistence type="predicted"/>
<evidence type="ECO:0000313" key="2">
    <source>
        <dbReference type="EMBL" id="CAD7639408.1"/>
    </source>
</evidence>
<dbReference type="CDD" id="cd02440">
    <property type="entry name" value="AdoMet_MTases"/>
    <property type="match status" value="1"/>
</dbReference>
<dbReference type="Pfam" id="PF08241">
    <property type="entry name" value="Methyltransf_11"/>
    <property type="match status" value="1"/>
</dbReference>
<dbReference type="GO" id="GO:0008757">
    <property type="term" value="F:S-adenosylmethionine-dependent methyltransferase activity"/>
    <property type="evidence" value="ECO:0007669"/>
    <property type="project" value="InterPro"/>
</dbReference>
<dbReference type="EMBL" id="OC915235">
    <property type="protein sequence ID" value="CAD7639408.1"/>
    <property type="molecule type" value="Genomic_DNA"/>
</dbReference>
<evidence type="ECO:0000259" key="1">
    <source>
        <dbReference type="Pfam" id="PF08241"/>
    </source>
</evidence>
<organism evidence="2">
    <name type="scientific">Oppiella nova</name>
    <dbReference type="NCBI Taxonomy" id="334625"/>
    <lineage>
        <taxon>Eukaryota</taxon>
        <taxon>Metazoa</taxon>
        <taxon>Ecdysozoa</taxon>
        <taxon>Arthropoda</taxon>
        <taxon>Chelicerata</taxon>
        <taxon>Arachnida</taxon>
        <taxon>Acari</taxon>
        <taxon>Acariformes</taxon>
        <taxon>Sarcoptiformes</taxon>
        <taxon>Oribatida</taxon>
        <taxon>Brachypylina</taxon>
        <taxon>Oppioidea</taxon>
        <taxon>Oppiidae</taxon>
        <taxon>Oppiella</taxon>
    </lineage>
</organism>
<protein>
    <recommendedName>
        <fullName evidence="1">Methyltransferase type 11 domain-containing protein</fullName>
    </recommendedName>
</protein>
<dbReference type="InterPro" id="IPR029063">
    <property type="entry name" value="SAM-dependent_MTases_sf"/>
</dbReference>
<reference evidence="2" key="1">
    <citation type="submission" date="2020-11" db="EMBL/GenBank/DDBJ databases">
        <authorList>
            <person name="Tran Van P."/>
        </authorList>
    </citation>
    <scope>NUCLEOTIDE SEQUENCE</scope>
</reference>
<dbReference type="Gene3D" id="3.40.50.150">
    <property type="entry name" value="Vaccinia Virus protein VP39"/>
    <property type="match status" value="1"/>
</dbReference>
<dbReference type="EMBL" id="CAJPVJ010000410">
    <property type="protein sequence ID" value="CAG2162371.1"/>
    <property type="molecule type" value="Genomic_DNA"/>
</dbReference>
<dbReference type="InterPro" id="IPR052356">
    <property type="entry name" value="Thiol_S-MT"/>
</dbReference>
<dbReference type="SUPFAM" id="SSF53335">
    <property type="entry name" value="S-adenosyl-L-methionine-dependent methyltransferases"/>
    <property type="match status" value="1"/>
</dbReference>
<evidence type="ECO:0000313" key="3">
    <source>
        <dbReference type="Proteomes" id="UP000728032"/>
    </source>
</evidence>
<name>A0A7R9LD57_9ACAR</name>
<sequence>MVIKLGSLSERAKHTVILEIGPARGNNFEFYPSNCRIIALDYNSYFEKYFRQNKSKFPNILCEDFVNGMAEDMRQIEDNSVDVVVATYVLCSVKDRNKTLREIRRVLKKGGTIMKYLVQPMGVWSRFVYHDKHYVNDDVGKTMRKDPPTVTVAVTWSHIERAGFHTLHLNYEYPNEMVFIARAHIWGTATTHETDEFMNKD</sequence>
<dbReference type="Proteomes" id="UP000728032">
    <property type="component" value="Unassembled WGS sequence"/>
</dbReference>